<feature type="compositionally biased region" description="Basic and acidic residues" evidence="4">
    <location>
        <begin position="4101"/>
        <end position="4118"/>
    </location>
</feature>
<dbReference type="OrthoDB" id="306787at2759"/>
<proteinExistence type="predicted"/>
<evidence type="ECO:0000313" key="6">
    <source>
        <dbReference type="EMBL" id="CAD8210097.1"/>
    </source>
</evidence>
<feature type="region of interest" description="Disordered" evidence="4">
    <location>
        <begin position="4101"/>
        <end position="4787"/>
    </location>
</feature>
<protein>
    <recommendedName>
        <fullName evidence="5">AAA+ ATPase domain-containing protein</fullName>
    </recommendedName>
</protein>
<evidence type="ECO:0000256" key="2">
    <source>
        <dbReference type="ARBA" id="ARBA00022840"/>
    </source>
</evidence>
<dbReference type="GO" id="GO:0005634">
    <property type="term" value="C:nucleus"/>
    <property type="evidence" value="ECO:0007669"/>
    <property type="project" value="TreeGrafter"/>
</dbReference>
<organism evidence="6 7">
    <name type="scientific">Paramecium pentaurelia</name>
    <dbReference type="NCBI Taxonomy" id="43138"/>
    <lineage>
        <taxon>Eukaryota</taxon>
        <taxon>Sar</taxon>
        <taxon>Alveolata</taxon>
        <taxon>Ciliophora</taxon>
        <taxon>Intramacronucleata</taxon>
        <taxon>Oligohymenophorea</taxon>
        <taxon>Peniculida</taxon>
        <taxon>Parameciidae</taxon>
        <taxon>Paramecium</taxon>
    </lineage>
</organism>
<dbReference type="GO" id="GO:0000055">
    <property type="term" value="P:ribosomal large subunit export from nucleus"/>
    <property type="evidence" value="ECO:0007669"/>
    <property type="project" value="TreeGrafter"/>
</dbReference>
<reference evidence="6" key="1">
    <citation type="submission" date="2021-01" db="EMBL/GenBank/DDBJ databases">
        <authorList>
            <consortium name="Genoscope - CEA"/>
            <person name="William W."/>
        </authorList>
    </citation>
    <scope>NUCLEOTIDE SEQUENCE</scope>
</reference>
<keyword evidence="2" id="KW-0067">ATP-binding</keyword>
<dbReference type="PANTHER" id="PTHR48103:SF2">
    <property type="entry name" value="MIDASIN"/>
    <property type="match status" value="1"/>
</dbReference>
<feature type="domain" description="AAA+ ATPase" evidence="5">
    <location>
        <begin position="1675"/>
        <end position="1834"/>
    </location>
</feature>
<dbReference type="GO" id="GO:0005524">
    <property type="term" value="F:ATP binding"/>
    <property type="evidence" value="ECO:0007669"/>
    <property type="project" value="UniProtKB-KW"/>
</dbReference>
<feature type="coiled-coil region" evidence="3">
    <location>
        <begin position="1387"/>
        <end position="1414"/>
    </location>
</feature>
<evidence type="ECO:0000313" key="7">
    <source>
        <dbReference type="Proteomes" id="UP000689195"/>
    </source>
</evidence>
<keyword evidence="1" id="KW-0547">Nucleotide-binding</keyword>
<dbReference type="EMBL" id="CAJJDO010000157">
    <property type="protein sequence ID" value="CAD8210097.1"/>
    <property type="molecule type" value="Genomic_DNA"/>
</dbReference>
<dbReference type="InterPro" id="IPR003593">
    <property type="entry name" value="AAA+_ATPase"/>
</dbReference>
<accession>A0A8S1YBC2</accession>
<keyword evidence="7" id="KW-1185">Reference proteome</keyword>
<dbReference type="GO" id="GO:0016887">
    <property type="term" value="F:ATP hydrolysis activity"/>
    <property type="evidence" value="ECO:0007669"/>
    <property type="project" value="InterPro"/>
</dbReference>
<evidence type="ECO:0000259" key="5">
    <source>
        <dbReference type="SMART" id="SM00382"/>
    </source>
</evidence>
<dbReference type="InterPro" id="IPR011704">
    <property type="entry name" value="ATPase_dyneun-rel_AAA"/>
</dbReference>
<feature type="compositionally biased region" description="Basic and acidic residues" evidence="4">
    <location>
        <begin position="4179"/>
        <end position="4192"/>
    </location>
</feature>
<feature type="compositionally biased region" description="Low complexity" evidence="4">
    <location>
        <begin position="4119"/>
        <end position="4145"/>
    </location>
</feature>
<feature type="region of interest" description="Disordered" evidence="4">
    <location>
        <begin position="2879"/>
        <end position="2900"/>
    </location>
</feature>
<feature type="compositionally biased region" description="Low complexity" evidence="4">
    <location>
        <begin position="4155"/>
        <end position="4173"/>
    </location>
</feature>
<keyword evidence="3" id="KW-0175">Coiled coil</keyword>
<dbReference type="FunFam" id="3.40.50.300:FF:004215">
    <property type="entry name" value="Predicted protein"/>
    <property type="match status" value="1"/>
</dbReference>
<evidence type="ECO:0000256" key="3">
    <source>
        <dbReference type="SAM" id="Coils"/>
    </source>
</evidence>
<feature type="compositionally biased region" description="Low complexity" evidence="4">
    <location>
        <begin position="4215"/>
        <end position="4243"/>
    </location>
</feature>
<name>A0A8S1YBC2_9CILI</name>
<dbReference type="CDD" id="cd00009">
    <property type="entry name" value="AAA"/>
    <property type="match status" value="1"/>
</dbReference>
<gene>
    <name evidence="6" type="ORF">PPENT_87.1.T1570108</name>
</gene>
<evidence type="ECO:0000256" key="1">
    <source>
        <dbReference type="ARBA" id="ARBA00022741"/>
    </source>
</evidence>
<dbReference type="Pfam" id="PF07728">
    <property type="entry name" value="AAA_5"/>
    <property type="match status" value="5"/>
</dbReference>
<feature type="compositionally biased region" description="Polar residues" evidence="4">
    <location>
        <begin position="4194"/>
        <end position="4214"/>
    </location>
</feature>
<evidence type="ECO:0000256" key="4">
    <source>
        <dbReference type="SAM" id="MobiDB-lite"/>
    </source>
</evidence>
<feature type="domain" description="AAA+ ATPase" evidence="5">
    <location>
        <begin position="2006"/>
        <end position="2180"/>
    </location>
</feature>
<feature type="compositionally biased region" description="Polar residues" evidence="4">
    <location>
        <begin position="4743"/>
        <end position="4787"/>
    </location>
</feature>
<feature type="compositionally biased region" description="Low complexity" evidence="4">
    <location>
        <begin position="4253"/>
        <end position="4394"/>
    </location>
</feature>
<dbReference type="SMART" id="SM00382">
    <property type="entry name" value="AAA"/>
    <property type="match status" value="3"/>
</dbReference>
<dbReference type="GO" id="GO:0030687">
    <property type="term" value="C:preribosome, large subunit precursor"/>
    <property type="evidence" value="ECO:0007669"/>
    <property type="project" value="TreeGrafter"/>
</dbReference>
<dbReference type="Proteomes" id="UP000689195">
    <property type="component" value="Unassembled WGS sequence"/>
</dbReference>
<feature type="compositionally biased region" description="Low complexity" evidence="4">
    <location>
        <begin position="4401"/>
        <end position="4742"/>
    </location>
</feature>
<sequence length="5438" mass="629674">MSTIFQASNVQNLSLRNSKVTILSKNKSDSSILIFDTDCLVFREYQLTCLKIQSVVCDPNLQFLLMFEEQEQDKLTNLYSASLEKSFTPIAKITIPSTKFIMVDWCNSRICALIFQNDLILYDIFLNKIIKKIQSDFHQISQFTISRKFDQIFCEFQQNINTSLCLVLPVENQAEVQKFDNCVACKLMEEQDQDQLLLIQYKSNNLFILLAKFDDGFKIEREIQQNLSDPPKGIRKVGYRKNKKELLLIDSSSNLHIYSINSNYQMQQQIKCISNIVQFNISLLDENLIMLDIKNQLIFENLPPDISIRPPYPVQSLTIASQVKKRAMQGILTDQSNLQSSELLIQQYHQDFENLSPKFTSLVILNPQFRFLPLVDYRVLNLNYQSNQKFKELIPKMETYAETQSVKKHLIQLEAALNGDNPILCEGSAACGKTSIIQYLAYKNNQPLIIMNLSSFTQISDFIGKVEILPGFKFEFQPGPFAQAVQEGLWILLDEANLASDSILRVIEDVLELGYITLYGSQINSHIDLVDGTLTIKKHQNFKLFLTQNPATDQKFAASRNVFSPSLMSQFIPIKFEPMSMNDLNFIIDEILAQKIQELKEEPEEKISIQQLSSLIMMIYEEIKLKNMDDGLFTLRDIVQIIDFIFVTFQQDKQKIFELLPLKDCMKLISTQFIYLKKNRDLINYQIDQNKFIANTIDRFDQTKDQREQEIRNWNNTQQLKFLSFHETLFSMLTLCYKTKRAALVVGQQFCGKLSSILLWLKLQNIQKYEILELSSSTNAEDLFGKYQPTANGFDFIIGPVTRCFHQGKVLILTNFEAPDCALTESLNGILEKKFLQLLVQNEKYQRHQDFAIIAISSDFAELDKKFTPALKSRFLSIFLDFKVNIYDIMLLFQLSNLPCDMKFVSDITSKLIKQNDSKISNNLETQIEQIQFNKIIRFLKPIQEIQKFAQAQFNINLQQKVIECIDFFIALSLQDNQYLLNEKTQVPLHYQELQSNDCKKNNFIVTSSRKIVTDIIAIAVAAKIPLVLQGTAGVGKTKVISTFQQTCKLFESTSFHYINLNQNTDINDLMGQFVSSCNKDKKEFILKKGPLYLGMEQGGIVLLDEANLSDASILNFLASVAKYPSEFQDPVSNQVIKVHEKFRIFFAQNPPSYNCRTELPQTMASKVIVVEVPNYSYEEVIKICTEQQLHMQKDCIKQGMEYFLTTLIPYPQDGNEKLLNFNGTQFTLRQFIRFRNRLEKTNFSTKQPNWENILQLHQMILFPKDASEEQNLESNINQKQQSLFFSIKNHKAELEISFQIGKNYKKYQSAESNLNSNQRLVLCKIAFCCYFKENILITGRTSSKTYLSQLFTQLVEFQNPQPFELIYISSETEITNLIGSMESHNQESYEKYCQNLIQKLDDEEQKINQNGKNIESIFKELNEKYNQKEFFDQVIKNIGNQFPFIERGLTFSARFGGVACLKNISMADQSVIEGLNALLEIEPHFIVNGQEIKLNNEFFVIAILNTTFGGQLSDALQSRLTKIKIQVPQLINSSKILDTSYQNYILSKFQKKTESDQIIQFIQNLLIITKQFKEVYYENISDRKFYQWMSFLDLDLDATNLQKLALGFQFTILDKYRENYEEIIKDTDLREHFKQAENKIFEKLKEKQFFNSSKIIVNPSTTKILQRIYSAISTQYIPCLIGPPGVGKSAIAQEVASIIKKEHCRVCCSDSLSVEDLFGSYAPKIDNNKVVFIFQEGYLAQALSQKSLILFDEVNLASPEVLSTLQALFNTDDKEIRIKDSRLNKDKCVFLCSMNPQSYEGRQVLPQCIQNLLCDVYIEAFSIDQVLDIFQQRYKNEIKNLQNAGINFQQILDLHKELALLASQKQQSNYDFNIRFLENLLQLFSQQFLDQRQKLSDERHQLELIIVCLDIIYVQHFYQTEFTKQALQIILDKFGLSEDEWMNRRVFLEQNANIIKISRQIGKDFKPIFNFALQNQIQPQISNNSFVINLQNSSIFEKLFIAIQSKKVILCQGDVSSGKTSCIIKIANLLNQRFILLPIHCDLETDDLLGNFALVNPNYDYIQQELERVALKQKSKFILNIQQKKEMNMKYIEGVLKICCKFGYWLILDNINLARAEIVERLNSLGEDTPRLFINEFGDSNACIIPHKNFRLICLQNPSRQDSHILSPAFYNRCIKINFQIDLTDNYIDIIEILTRSGLGQQLQLEDTVILASNLLKQITFIKEQSQCQINLRSVIKAFRMIQENGVKSYDQIMEIIFGSDFRECKNHPDFPIYDFRSQTEVDSFVDKCTDTILNKLISNSFQIVNYDQTRKLLDLKNLSKFLKTLLAKKDLQNYQNFIEGISKEILLVNCQTENQYDLGCYEIQVNGDLNIQLCLETLKIQPTFLSLYIKNKELLKFILKSKCQFQQYIFVAEARLNSEGQLLIQFQQSNDISLVPLIKSLIGPSHQLFFKTFKHLLSKADIECLLLLDQNTEIFFNFNLNDYTFSNTNCKFKDISGKFIVNKENITTQFYLSCDLHLELNYYFIKKGKFGRINDLISLRGEICIPQQNIVQMFLDYGCYSLISNIYVSLSENFVPYLDLEEKNIKLSLECEEFIQVYKLPFQLKFNKILIDILLKQQITINGNINCSFQILNQNICNLTAIIQKKKILFQLLDGQNKNNSQKILQQFLLNYFDKDNIFMSNLSQNKNTTIKQLEIITNSICWNYQLIFEFNWIIKIFKIIDFQIKTMDIYCHIDEKNKQFTICFTAEILKFIFEIEVEFDFLDLFCQNKKKILLMKLIKGKNTPKLKEIIAALSTDLEKQFSKIQGFEKVETIQFQQKESSQQIFNLDEFKKLGLGLYNQFEKEAHQMQSHDYNSEEVKLQKEKFQSNLEQKIEQELKKKQPENYNQEEPENENENEKQIQESVIIWGKQIKMKFRVDLLDSWKISKFLCLSKCYLKIIGLNENFELNLKGTIIFIEFPLVKFKNLLSPESSFNLDIEKEILLKDIDPITFGFGLFGLQFEEIQIIPKVNNIVKFYYDMQTNEFEGDLQYQNFTNQYHQSGLEFLNIQLIFNQYRDRSCYANLKIRTVFFQQQIDFLLEFQDYLYQEQKTQLKINSYEIKNFNLNQFINNSVRININEQEAKFEVNRFTFILLLEKNQQWQYIVQLLIDESSCKILDFIELQQLNGYLDYRNNNWEQSCLSGKCYIKNIFLGTFDLKLNQKKRGFYCDFQYHKDFKLNKFFRSFFKKQIDLYCFRKINFDNLEIELELNHNCTLFTFFYEVKEYSLTNYLMLENINTYFSNEDDNDYRELILRFDFKLCDDFKQKNLSIDLLKDTQNFVSQFELEQLDLLKFLQKLNQYFDFQIPLYEYFKNLKLMQMKCNLTLTKNCKFQSLIIENQHILSWKNLIVQFKQVDLQLQLDSQQKLKLNFEVEIFNIPFSIQYDQSNTAFKFIIKETNQLSAKEIFAQIEQIKKIQFYEKLLDEFSITDQILQLIDLSSKNNNIFLKLQQSYYNINLYYNFLSQTLIFQYEFDNKKKFQDIISHLSQLDYVLKLENADCLIIYTSEKNKTDITQLQENTSYKNYLKFFEQQQISKPGISCFADCQTQISSHHQQTLIFLQKKIDLQISYQEGKFILAESQDTYYKNVNFNCQFNIKLQHKNYFYIQLEMKQFYRDFGSLMYKGQIKVDNNSLEGQLDLLYKEPFAINGIEFKGQFQLKVKEQKIIQSVGSLTGKIHDNDVNVILFNYDNFIPKAWAVVISNTNFYNSLQIFGMNRIFPKDFEEIFERTQRILFIHGQIDIDLKNPNFPPELMQKLSDTKFSILLEKFGSLDFSKFKIQFKDLETTPISWKSYSPVFIMIKDEEENQNFVSQTSLLFNNGNTFIGKGQLKFYFSNLLTDCDLTYKIDVLTGKFDCDADFSIEIFGFKQKLMSKYILGQGFPLSFNLQKEIYFLEFNINYFLHKIKGSIELNLFKDITKWIYINKLGFEFGFDLTYFTLGIQCNFIVSFKFENSEKEYNYRKPVDWNWQAIMGILNNCNGLKYYLIKLFKNIDLSFDLFRIKWFLGLKIKLDDYYTKQQIYNRKTELQALFKSSFDVDISDELNKIEKEVDYYEQQIREAEEKEREKIQQENNKKDQQDNSNESKNQNNQPKDNQKESNQSQKQQHLNQKDDQKNQIIKQNQTVQQNQEQTQKLSQSKNNEKKEKDKEKVYIDEQTNNDKMGLKRSSSPNNTDRQSTSQSNSNKQQSTQSSNENNKQQSSSSNYNCGQETEKSSNQNNKQSSQQSQSSNSNNEQSKSSPNQNNKSSTSNSNNGQSKVSQNQNNLQQKSSSNSNIEQSSQYSNNQQQQTVKSSNSNNIQSTSSSNSNNRQPTSSQNTNNQQQQTVKTSSSINIQSSSSSNSNNIQSSSSQNTNNQLKQTVKSSNSNYGQSLSSSNSNIGQSISSSNSNIGQSISSSNSNIGQSISSSNSNIGQSSSSNSNNGQSILSSNSNNGQSISSSNSNNGQSSSSSNSNNIQSTSSSNSNNGQSTSSSNSNIGQSSSSNSNNGQSISSSNSNNGQSISSSNSNNGQSSSSSNSNNIQSTSSSNSNNGQSTSSSNSNIGQSSSSNSNNGQSISSSNSNNGQSISSSNSNNGQSSSSSNSNNIQSTSSSNSNNGQSTSSSNSNIGQSSSSNSNNGQSISSSNSNNGQSISSSNSNNGQSSSSSNSNNIQSTSSSNSNNGQSTSSSNSNNGQSSSSNSNNGQSISSSNSNNGQSISSSNSYNVLSTQSSNSNNGQLILSIKSNNGQPTSSSNQNDEYSISSSTPNNEQQTVKYITNSESQQTTIYQLQLTQTNENTNTNISHNQTQSNQIILCSNNLKKYIFEDYFDSNIYLKTKLTKSQQKKKNTKSQKSKPLEQEQEINNNTEITDYNKLLFKAEQQLYQQWQDSKQTKNDIKNLSFRIIITEQYLEQSYIQYIGLLLLQFSYLNLTYDIILSGQNQAIFLKQKEDNLTLILLDSILHAIHGQCNKEFILVNEDILSENDFILLLTKQFLEMSNQCKEELLNQGFTTIIQSQDEFDFNIIEVQNGQTISSLKNLIELLNYIVENQIIKIKQIDQNLLDQQKVKQYKQEFEPQLESKEANSIKALLEVSKFTKYSLSSKGTTIDIKGIIKFFCTNGTARDIMKRKNRGGKSFYFFQVVLDLSQLEQDTLSQILLPFLLQFIEICKQCQLVCNLIILDHTTKIIKSNFSTSWTEQEQTLLIQSLINYSNETSVNQDHDQFQFILDQFQSFSKYKKYLLFINHSFYTYSCQNLQLQLNMAQQMQIKIISLGLDLKKYINHSLGGVIQFPLTQQNSAYQIITNLLQKDYEAQIVDGTFQFYQNMEKYPNTLELLQVSSEDSQYNCYLNKYFNYIQSEESNKENDQASNEVQNEGQNGDESLIRLTKLDLFLNLLVKLNELQQLMQGIQKKDSDQQKNQNT</sequence>
<comment type="caution">
    <text evidence="6">The sequence shown here is derived from an EMBL/GenBank/DDBJ whole genome shotgun (WGS) entry which is preliminary data.</text>
</comment>
<feature type="domain" description="AAA+ ATPase" evidence="5">
    <location>
        <begin position="1023"/>
        <end position="1175"/>
    </location>
</feature>
<dbReference type="GO" id="GO:0000027">
    <property type="term" value="P:ribosomal large subunit assembly"/>
    <property type="evidence" value="ECO:0007669"/>
    <property type="project" value="TreeGrafter"/>
</dbReference>
<dbReference type="PANTHER" id="PTHR48103">
    <property type="entry name" value="MIDASIN-RELATED"/>
    <property type="match status" value="1"/>
</dbReference>
<dbReference type="FunFam" id="3.40.50.300:FF:004818">
    <property type="entry name" value="Uncharacterized protein"/>
    <property type="match status" value="1"/>
</dbReference>